<name>A0A386HMR6_9BACT</name>
<dbReference type="Proteomes" id="UP000266118">
    <property type="component" value="Chromosome"/>
</dbReference>
<sequence>MINSLKSFFRVSKIPNAADSNASFPCQVGDNILLYSKPGKYQVVSVTEDSFIVTCRRWQRTKKKEFRTQKHLWSDFKRKVD</sequence>
<dbReference type="EMBL" id="CP032489">
    <property type="protein sequence ID" value="AYD46929.1"/>
    <property type="molecule type" value="Genomic_DNA"/>
</dbReference>
<dbReference type="OrthoDB" id="9845768at2"/>
<keyword evidence="2" id="KW-1185">Reference proteome</keyword>
<gene>
    <name evidence="1" type="ORF">D6B99_04460</name>
</gene>
<dbReference type="KEGG" id="ark:D6B99_04460"/>
<evidence type="ECO:0000313" key="2">
    <source>
        <dbReference type="Proteomes" id="UP000266118"/>
    </source>
</evidence>
<organism evidence="1 2">
    <name type="scientific">Arachidicoccus soli</name>
    <dbReference type="NCBI Taxonomy" id="2341117"/>
    <lineage>
        <taxon>Bacteria</taxon>
        <taxon>Pseudomonadati</taxon>
        <taxon>Bacteroidota</taxon>
        <taxon>Chitinophagia</taxon>
        <taxon>Chitinophagales</taxon>
        <taxon>Chitinophagaceae</taxon>
        <taxon>Arachidicoccus</taxon>
    </lineage>
</organism>
<accession>A0A386HMR6</accession>
<evidence type="ECO:0000313" key="1">
    <source>
        <dbReference type="EMBL" id="AYD46929.1"/>
    </source>
</evidence>
<dbReference type="AlphaFoldDB" id="A0A386HMR6"/>
<proteinExistence type="predicted"/>
<reference evidence="1 2" key="1">
    <citation type="submission" date="2018-09" db="EMBL/GenBank/DDBJ databases">
        <title>Arachidicoccus sp. nov., a bacterium isolated from soil.</title>
        <authorList>
            <person name="Weon H.-Y."/>
            <person name="Kwon S.-W."/>
            <person name="Lee S.A."/>
        </authorList>
    </citation>
    <scope>NUCLEOTIDE SEQUENCE [LARGE SCALE GENOMIC DNA]</scope>
    <source>
        <strain evidence="1 2">KIS59-12</strain>
    </source>
</reference>
<protein>
    <submittedName>
        <fullName evidence="1">Uncharacterized protein</fullName>
    </submittedName>
</protein>